<gene>
    <name evidence="2" type="ORF">PV09_06235</name>
</gene>
<sequence>MKHKFAFLAPLRIPSRAENRALKAHLESLQSEHDDSANSPLSPPLSAFISRRELDEGTESQLKAACAAIVKGYVGEQEPKLNFKPLNHTKSVPQFSSDGRGHSRPQTSSHIDERVPPVLRPSRTDGGVSGSKSEQDLKIMNHTPRLHTTSSKANHTSRHLESTNHVTNGDAYKTSTFSPTAVSYHRPRTAPLDDISDGSYETPRTASTDRYVDSMSTAFTSTAITPSGPLQMRVQGQLVKATDEEAEAHARRLLNQLEYETREHLQTNRRDWNSRPKASDVVAARPNTGVDAHPTRRDSLEFRSVHAQSFGRTSTAYDYSAFNVSNRTSKSQGNCNNHGVMGVVSVHRSRSARATTEGTHFENQKQMAIPDLNRALPPLPRLDTWRKHNNDAATVQSEPTPTSAEPKMHVVDLMKSGGGTNGPLSAPMFPAAKTVSRQPSPYITDIAPPELPLKDLEVSPISSGSSTSRHRSAAHSKSSSTADSCFSPVLHSRTASAKIGRCTIPEDSVVHAATSAVVRSHVVSHRTRPSDSTATSGGGLAGRNRGDSGLVPNFSRKISIDSHGAIRSRTTISSDSTVDDTPIGEITALPPMPAPKAKSIGGLRRVLSSLAIGGSGGTRKNASQLTWMDHFEAEGIKTGIMVARRGGAGAPIVRY</sequence>
<dbReference type="RefSeq" id="XP_016212286.1">
    <property type="nucleotide sequence ID" value="XM_016359838.1"/>
</dbReference>
<dbReference type="HOGENOM" id="CLU_468491_0_0_1"/>
<reference evidence="2 3" key="1">
    <citation type="submission" date="2015-01" db="EMBL/GenBank/DDBJ databases">
        <title>The Genome Sequence of Ochroconis gallopava CBS43764.</title>
        <authorList>
            <consortium name="The Broad Institute Genomics Platform"/>
            <person name="Cuomo C."/>
            <person name="de Hoog S."/>
            <person name="Gorbushina A."/>
            <person name="Stielow B."/>
            <person name="Teixiera M."/>
            <person name="Abouelleil A."/>
            <person name="Chapman S.B."/>
            <person name="Priest M."/>
            <person name="Young S.K."/>
            <person name="Wortman J."/>
            <person name="Nusbaum C."/>
            <person name="Birren B."/>
        </authorList>
    </citation>
    <scope>NUCLEOTIDE SEQUENCE [LARGE SCALE GENOMIC DNA]</scope>
    <source>
        <strain evidence="2 3">CBS 43764</strain>
    </source>
</reference>
<dbReference type="Proteomes" id="UP000053259">
    <property type="component" value="Unassembled WGS sequence"/>
</dbReference>
<proteinExistence type="predicted"/>
<feature type="compositionally biased region" description="Low complexity" evidence="1">
    <location>
        <begin position="475"/>
        <end position="484"/>
    </location>
</feature>
<dbReference type="AlphaFoldDB" id="A0A0D1YP12"/>
<evidence type="ECO:0000313" key="3">
    <source>
        <dbReference type="Proteomes" id="UP000053259"/>
    </source>
</evidence>
<feature type="region of interest" description="Disordered" evidence="1">
    <location>
        <begin position="81"/>
        <end position="137"/>
    </location>
</feature>
<accession>A0A0D1YP12</accession>
<keyword evidence="3" id="KW-1185">Reference proteome</keyword>
<dbReference type="EMBL" id="KN847549">
    <property type="protein sequence ID" value="KIW02417.1"/>
    <property type="molecule type" value="Genomic_DNA"/>
</dbReference>
<protein>
    <submittedName>
        <fullName evidence="2">Uncharacterized protein</fullName>
    </submittedName>
</protein>
<name>A0A0D1YP12_9PEZI</name>
<evidence type="ECO:0000256" key="1">
    <source>
        <dbReference type="SAM" id="MobiDB-lite"/>
    </source>
</evidence>
<feature type="region of interest" description="Disordered" evidence="1">
    <location>
        <begin position="521"/>
        <end position="554"/>
    </location>
</feature>
<feature type="compositionally biased region" description="Polar residues" evidence="1">
    <location>
        <begin position="88"/>
        <end position="97"/>
    </location>
</feature>
<organism evidence="2 3">
    <name type="scientific">Verruconis gallopava</name>
    <dbReference type="NCBI Taxonomy" id="253628"/>
    <lineage>
        <taxon>Eukaryota</taxon>
        <taxon>Fungi</taxon>
        <taxon>Dikarya</taxon>
        <taxon>Ascomycota</taxon>
        <taxon>Pezizomycotina</taxon>
        <taxon>Dothideomycetes</taxon>
        <taxon>Pleosporomycetidae</taxon>
        <taxon>Venturiales</taxon>
        <taxon>Sympoventuriaceae</taxon>
        <taxon>Verruconis</taxon>
    </lineage>
</organism>
<feature type="region of interest" description="Disordered" evidence="1">
    <location>
        <begin position="183"/>
        <end position="205"/>
    </location>
</feature>
<dbReference type="GeneID" id="27314208"/>
<dbReference type="InParanoid" id="A0A0D1YP12"/>
<feature type="region of interest" description="Disordered" evidence="1">
    <location>
        <begin position="455"/>
        <end position="486"/>
    </location>
</feature>
<dbReference type="OrthoDB" id="5430532at2759"/>
<dbReference type="VEuPathDB" id="FungiDB:PV09_06235"/>
<evidence type="ECO:0000313" key="2">
    <source>
        <dbReference type="EMBL" id="KIW02417.1"/>
    </source>
</evidence>